<evidence type="ECO:0000256" key="3">
    <source>
        <dbReference type="ARBA" id="ARBA00023163"/>
    </source>
</evidence>
<keyword evidence="2" id="KW-0238">DNA-binding</keyword>
<keyword evidence="1" id="KW-0805">Transcription regulation</keyword>
<dbReference type="AlphaFoldDB" id="A0A1K1S489"/>
<evidence type="ECO:0000313" key="8">
    <source>
        <dbReference type="Proteomes" id="UP001326715"/>
    </source>
</evidence>
<dbReference type="Proteomes" id="UP001326715">
    <property type="component" value="Chromosome"/>
</dbReference>
<keyword evidence="3" id="KW-0804">Transcription</keyword>
<dbReference type="SMART" id="SM00342">
    <property type="entry name" value="HTH_ARAC"/>
    <property type="match status" value="1"/>
</dbReference>
<dbReference type="InterPro" id="IPR020449">
    <property type="entry name" value="Tscrpt_reg_AraC-type_HTH"/>
</dbReference>
<dbReference type="InterPro" id="IPR018060">
    <property type="entry name" value="HTH_AraC"/>
</dbReference>
<feature type="domain" description="HTH araC/xylS-type" evidence="4">
    <location>
        <begin position="184"/>
        <end position="285"/>
    </location>
</feature>
<reference evidence="6 8" key="2">
    <citation type="submission" date="2023-11" db="EMBL/GenBank/DDBJ databases">
        <title>MicrobeMod: A computational toolkit for identifying prokaryotic methylation and restriction-modification with nanopore sequencing.</title>
        <authorList>
            <person name="Crits-Christoph A."/>
            <person name="Kang S.C."/>
            <person name="Lee H."/>
            <person name="Ostrov N."/>
        </authorList>
    </citation>
    <scope>NUCLEOTIDE SEQUENCE [LARGE SCALE GENOMIC DNA]</scope>
    <source>
        <strain evidence="6 8">ATCC 23090</strain>
    </source>
</reference>
<dbReference type="InterPro" id="IPR009057">
    <property type="entry name" value="Homeodomain-like_sf"/>
</dbReference>
<gene>
    <name evidence="5" type="ORF">SAMN05661012_04732</name>
    <name evidence="6" type="ORF">SR876_03990</name>
</gene>
<accession>A0A1K1S489</accession>
<reference evidence="5 7" key="1">
    <citation type="submission" date="2016-11" db="EMBL/GenBank/DDBJ databases">
        <authorList>
            <person name="Jaros S."/>
            <person name="Januszkiewicz K."/>
            <person name="Wedrychowicz H."/>
        </authorList>
    </citation>
    <scope>NUCLEOTIDE SEQUENCE [LARGE SCALE GENOMIC DNA]</scope>
    <source>
        <strain evidence="5 7">DSM 784</strain>
    </source>
</reference>
<dbReference type="EMBL" id="FPIZ01000017">
    <property type="protein sequence ID" value="SFW79169.1"/>
    <property type="molecule type" value="Genomic_DNA"/>
</dbReference>
<proteinExistence type="predicted"/>
<dbReference type="PANTHER" id="PTHR43280">
    <property type="entry name" value="ARAC-FAMILY TRANSCRIPTIONAL REGULATOR"/>
    <property type="match status" value="1"/>
</dbReference>
<evidence type="ECO:0000313" key="7">
    <source>
        <dbReference type="Proteomes" id="UP000183788"/>
    </source>
</evidence>
<dbReference type="Gene3D" id="1.10.10.60">
    <property type="entry name" value="Homeodomain-like"/>
    <property type="match status" value="1"/>
</dbReference>
<evidence type="ECO:0000256" key="1">
    <source>
        <dbReference type="ARBA" id="ARBA00023015"/>
    </source>
</evidence>
<name>A0A1K1S489_9BACT</name>
<sequence length="285" mass="32948">MKRITHFYGLYGEPGPRPDGEYLFSELLETRSEHFDWKIKPHIHTNLYQVFLIETKRTGFLGNNEPTWLTGPTILLIPPLAIHGFNYHATTKGRILTISDKLVNSIFPSGNGMLEGLQILTNYAPPYSFKYVVKLVADLHEELFSTRYEKQQMLTAMLQQIFLVLYRIWRQHTAVVPEADSVSLSYFRKLQKRIAEAGSKYSIEQYARELGITPVHLNRVCNSVAGKPAHQLLQDHLVDEAKKHLRYTSCTVSEIAYLLNFEYPNYFARFFKKATGLSPSEFRKQ</sequence>
<dbReference type="RefSeq" id="WP_072363693.1">
    <property type="nucleotide sequence ID" value="NZ_CP139972.1"/>
</dbReference>
<evidence type="ECO:0000313" key="6">
    <source>
        <dbReference type="EMBL" id="WQG90644.1"/>
    </source>
</evidence>
<dbReference type="Proteomes" id="UP000183788">
    <property type="component" value="Unassembled WGS sequence"/>
</dbReference>
<dbReference type="PROSITE" id="PS01124">
    <property type="entry name" value="HTH_ARAC_FAMILY_2"/>
    <property type="match status" value="1"/>
</dbReference>
<evidence type="ECO:0000259" key="4">
    <source>
        <dbReference type="PROSITE" id="PS01124"/>
    </source>
</evidence>
<dbReference type="Pfam" id="PF12833">
    <property type="entry name" value="HTH_18"/>
    <property type="match status" value="1"/>
</dbReference>
<keyword evidence="8" id="KW-1185">Reference proteome</keyword>
<dbReference type="PRINTS" id="PR00032">
    <property type="entry name" value="HTHARAC"/>
</dbReference>
<dbReference type="SUPFAM" id="SSF46689">
    <property type="entry name" value="Homeodomain-like"/>
    <property type="match status" value="1"/>
</dbReference>
<dbReference type="PANTHER" id="PTHR43280:SF32">
    <property type="entry name" value="TRANSCRIPTIONAL REGULATORY PROTEIN"/>
    <property type="match status" value="1"/>
</dbReference>
<dbReference type="GO" id="GO:0003700">
    <property type="term" value="F:DNA-binding transcription factor activity"/>
    <property type="evidence" value="ECO:0007669"/>
    <property type="project" value="InterPro"/>
</dbReference>
<evidence type="ECO:0000256" key="2">
    <source>
        <dbReference type="ARBA" id="ARBA00023125"/>
    </source>
</evidence>
<evidence type="ECO:0000313" key="5">
    <source>
        <dbReference type="EMBL" id="SFW79169.1"/>
    </source>
</evidence>
<dbReference type="STRING" id="1004.SAMN05661012_04732"/>
<dbReference type="EMBL" id="CP140154">
    <property type="protein sequence ID" value="WQG90644.1"/>
    <property type="molecule type" value="Genomic_DNA"/>
</dbReference>
<dbReference type="OrthoDB" id="9793451at2"/>
<protein>
    <submittedName>
        <fullName evidence="5">AraC family transcriptional regulator, transcriptional activator of pobA</fullName>
    </submittedName>
    <submittedName>
        <fullName evidence="6">Helix-turn-helix domain-containing protein</fullName>
    </submittedName>
</protein>
<organism evidence="5 7">
    <name type="scientific">Chitinophaga sancti</name>
    <dbReference type="NCBI Taxonomy" id="1004"/>
    <lineage>
        <taxon>Bacteria</taxon>
        <taxon>Pseudomonadati</taxon>
        <taxon>Bacteroidota</taxon>
        <taxon>Chitinophagia</taxon>
        <taxon>Chitinophagales</taxon>
        <taxon>Chitinophagaceae</taxon>
        <taxon>Chitinophaga</taxon>
    </lineage>
</organism>
<dbReference type="GO" id="GO:0043565">
    <property type="term" value="F:sequence-specific DNA binding"/>
    <property type="evidence" value="ECO:0007669"/>
    <property type="project" value="InterPro"/>
</dbReference>